<dbReference type="InterPro" id="IPR014917">
    <property type="entry name" value="DUF1800"/>
</dbReference>
<evidence type="ECO:0000256" key="1">
    <source>
        <dbReference type="SAM" id="MobiDB-lite"/>
    </source>
</evidence>
<dbReference type="EMBL" id="BAAAHE010000045">
    <property type="protein sequence ID" value="GAA0633678.1"/>
    <property type="molecule type" value="Genomic_DNA"/>
</dbReference>
<name>A0ABP3SGZ4_9ACTN</name>
<evidence type="ECO:0008006" key="4">
    <source>
        <dbReference type="Google" id="ProtNLM"/>
    </source>
</evidence>
<feature type="region of interest" description="Disordered" evidence="1">
    <location>
        <begin position="54"/>
        <end position="124"/>
    </location>
</feature>
<comment type="caution">
    <text evidence="2">The sequence shown here is derived from an EMBL/GenBank/DDBJ whole genome shotgun (WGS) entry which is preliminary data.</text>
</comment>
<gene>
    <name evidence="2" type="ORF">GCM10009547_42060</name>
</gene>
<reference evidence="3" key="1">
    <citation type="journal article" date="2019" name="Int. J. Syst. Evol. Microbiol.">
        <title>The Global Catalogue of Microorganisms (GCM) 10K type strain sequencing project: providing services to taxonomists for standard genome sequencing and annotation.</title>
        <authorList>
            <consortium name="The Broad Institute Genomics Platform"/>
            <consortium name="The Broad Institute Genome Sequencing Center for Infectious Disease"/>
            <person name="Wu L."/>
            <person name="Ma J."/>
        </authorList>
    </citation>
    <scope>NUCLEOTIDE SEQUENCE [LARGE SCALE GENOMIC DNA]</scope>
    <source>
        <strain evidence="3">JCM 10671</strain>
    </source>
</reference>
<dbReference type="PROSITE" id="PS51318">
    <property type="entry name" value="TAT"/>
    <property type="match status" value="1"/>
</dbReference>
<sequence length="600" mass="64530">MNVGVIKWGPRPSEAECMTSLLDRRNVLTLAALVAASGVVGVAEAGGAEAATTAKAKKKAKKKLTPKQLRARRRRQARKRAAEKAKQKKPAPAPAPKPAPTPTPAPKPSPAPSPSPTPSPLPATDAFTLHLLRRATFGITPDLLADVTKAGGVQGWLDQQLNPGGLADVPAAVLARWPLHAADPPVVHAAGSFGHWKSMEDLVRATVARQLWSKRQLFEVMVDFWSNHLNITCPSSEVWSTKAWDDKNVIRKHALGRFEDMLIASMTSPAMLLYLDNATSRGTAPNENYARELLELHTVGVDAGYGRADILGVARTLSGLTVWDPWTGGTATNVGTFRYNANWHYVGKVTVLGWSHANATKNDGPAAAASLATYLARHPATAERIATKLAVRFVSDTPPAALVERLARVYLDHDTAIVPVLRALFASAEFAASTGKKVRRPLEDLIAAWRAVGVQPKPTDTNPDGAIAGLRWMLMLLGHAPLGWAPPNGYPDVASAWGGAGRTLNRWNAHIATTQQWWPEGVTWPDLADHLLDGKTPATRGALIDVLIARLLPGISVSTAHRNAMLAFLGADGRIRDGDTTWLFPVLVAVVLDSPHWSIR</sequence>
<protein>
    <recommendedName>
        <fullName evidence="4">DUF1800 domain-containing protein</fullName>
    </recommendedName>
</protein>
<feature type="compositionally biased region" description="Basic residues" evidence="1">
    <location>
        <begin position="55"/>
        <end position="79"/>
    </location>
</feature>
<proteinExistence type="predicted"/>
<evidence type="ECO:0000313" key="2">
    <source>
        <dbReference type="EMBL" id="GAA0633678.1"/>
    </source>
</evidence>
<dbReference type="Proteomes" id="UP001500957">
    <property type="component" value="Unassembled WGS sequence"/>
</dbReference>
<keyword evidence="3" id="KW-1185">Reference proteome</keyword>
<accession>A0ABP3SGZ4</accession>
<dbReference type="Pfam" id="PF08811">
    <property type="entry name" value="DUF1800"/>
    <property type="match status" value="1"/>
</dbReference>
<evidence type="ECO:0000313" key="3">
    <source>
        <dbReference type="Proteomes" id="UP001500957"/>
    </source>
</evidence>
<dbReference type="InterPro" id="IPR006311">
    <property type="entry name" value="TAT_signal"/>
</dbReference>
<organism evidence="2 3">
    <name type="scientific">Sporichthya brevicatena</name>
    <dbReference type="NCBI Taxonomy" id="171442"/>
    <lineage>
        <taxon>Bacteria</taxon>
        <taxon>Bacillati</taxon>
        <taxon>Actinomycetota</taxon>
        <taxon>Actinomycetes</taxon>
        <taxon>Sporichthyales</taxon>
        <taxon>Sporichthyaceae</taxon>
        <taxon>Sporichthya</taxon>
    </lineage>
</organism>
<feature type="compositionally biased region" description="Pro residues" evidence="1">
    <location>
        <begin position="91"/>
        <end position="121"/>
    </location>
</feature>